<keyword evidence="7 12" id="KW-0067">ATP-binding</keyword>
<dbReference type="Gene3D" id="3.40.50.300">
    <property type="entry name" value="P-loop containing nucleotide triphosphate hydrolases"/>
    <property type="match status" value="3"/>
</dbReference>
<dbReference type="SUPFAM" id="SSF52540">
    <property type="entry name" value="P-loop containing nucleoside triphosphate hydrolases"/>
    <property type="match status" value="2"/>
</dbReference>
<dbReference type="InterPro" id="IPR001650">
    <property type="entry name" value="Helicase_C-like"/>
</dbReference>
<dbReference type="InterPro" id="IPR024759">
    <property type="entry name" value="UvrB_YAD/RRR_dom"/>
</dbReference>
<feature type="domain" description="Helicase ATP-binding" evidence="15">
    <location>
        <begin position="24"/>
        <end position="181"/>
    </location>
</feature>
<dbReference type="Pfam" id="PF04851">
    <property type="entry name" value="ResIII"/>
    <property type="match status" value="1"/>
</dbReference>
<dbReference type="GO" id="GO:0009432">
    <property type="term" value="P:SOS response"/>
    <property type="evidence" value="ECO:0007669"/>
    <property type="project" value="UniProtKB-UniRule"/>
</dbReference>
<comment type="subunit">
    <text evidence="10 12 13">Forms a heterotetramer with UvrA during the search for lesions. Interacts with UvrC in an incision complex.</text>
</comment>
<dbReference type="PANTHER" id="PTHR24029:SF0">
    <property type="entry name" value="UVRABC SYSTEM PROTEIN B"/>
    <property type="match status" value="1"/>
</dbReference>
<comment type="domain">
    <text evidence="12">The beta-hairpin motif is involved in DNA binding.</text>
</comment>
<comment type="similarity">
    <text evidence="2 12 13">Belongs to the UvrB family.</text>
</comment>
<evidence type="ECO:0000256" key="1">
    <source>
        <dbReference type="ARBA" id="ARBA00004496"/>
    </source>
</evidence>
<evidence type="ECO:0000256" key="5">
    <source>
        <dbReference type="ARBA" id="ARBA00022763"/>
    </source>
</evidence>
<evidence type="ECO:0000256" key="3">
    <source>
        <dbReference type="ARBA" id="ARBA00022490"/>
    </source>
</evidence>
<dbReference type="NCBIfam" id="NF003673">
    <property type="entry name" value="PRK05298.1"/>
    <property type="match status" value="1"/>
</dbReference>
<dbReference type="Pfam" id="PF00271">
    <property type="entry name" value="Helicase_C"/>
    <property type="match status" value="1"/>
</dbReference>
<organism evidence="17 18">
    <name type="scientific">Acetoanaerobium noterae</name>
    <dbReference type="NCBI Taxonomy" id="745369"/>
    <lineage>
        <taxon>Bacteria</taxon>
        <taxon>Bacillati</taxon>
        <taxon>Bacillota</taxon>
        <taxon>Clostridia</taxon>
        <taxon>Peptostreptococcales</taxon>
        <taxon>Filifactoraceae</taxon>
        <taxon>Acetoanaerobium</taxon>
    </lineage>
</organism>
<evidence type="ECO:0000256" key="11">
    <source>
        <dbReference type="ARBA" id="ARBA00029504"/>
    </source>
</evidence>
<dbReference type="SMART" id="SM00490">
    <property type="entry name" value="HELICc"/>
    <property type="match status" value="1"/>
</dbReference>
<protein>
    <recommendedName>
        <fullName evidence="11 12">UvrABC system protein B</fullName>
        <shortName evidence="12">Protein UvrB</shortName>
    </recommendedName>
    <alternativeName>
        <fullName evidence="12">Excinuclease ABC subunit B</fullName>
    </alternativeName>
</protein>
<keyword evidence="4 12" id="KW-0547">Nucleotide-binding</keyword>
<evidence type="ECO:0000259" key="14">
    <source>
        <dbReference type="PROSITE" id="PS50151"/>
    </source>
</evidence>
<dbReference type="PROSITE" id="PS51192">
    <property type="entry name" value="HELICASE_ATP_BIND_1"/>
    <property type="match status" value="1"/>
</dbReference>
<comment type="function">
    <text evidence="12">The UvrABC repair system catalyzes the recognition and processing of DNA lesions. A damage recognition complex composed of 2 UvrA and 2 UvrB subunits scans DNA for abnormalities. Upon binding of the UvrA(2)B(2) complex to a putative damaged site, the DNA wraps around one UvrB monomer. DNA wrap is dependent on ATP binding by UvrB and probably causes local melting of the DNA helix, facilitating insertion of UvrB beta-hairpin between the DNA strands. Then UvrB probes one DNA strand for the presence of a lesion. If a lesion is found the UvrA subunits dissociate and the UvrB-DNA preincision complex is formed. This complex is subsequently bound by UvrC and the second UvrB is released. If no lesion is found, the DNA wraps around the other UvrB subunit that will check the other stand for damage.</text>
</comment>
<evidence type="ECO:0000313" key="18">
    <source>
        <dbReference type="Proteomes" id="UP000243406"/>
    </source>
</evidence>
<comment type="subcellular location">
    <subcellularLocation>
        <location evidence="1 12 13">Cytoplasm</location>
    </subcellularLocation>
</comment>
<dbReference type="PROSITE" id="PS50151">
    <property type="entry name" value="UVR"/>
    <property type="match status" value="1"/>
</dbReference>
<dbReference type="Proteomes" id="UP000243406">
    <property type="component" value="Unassembled WGS sequence"/>
</dbReference>
<dbReference type="SUPFAM" id="SSF46600">
    <property type="entry name" value="C-terminal UvrC-binding domain of UvrB"/>
    <property type="match status" value="1"/>
</dbReference>
<dbReference type="InterPro" id="IPR036876">
    <property type="entry name" value="UVR_dom_sf"/>
</dbReference>
<dbReference type="GO" id="GO:0016887">
    <property type="term" value="F:ATP hydrolysis activity"/>
    <property type="evidence" value="ECO:0007669"/>
    <property type="project" value="InterPro"/>
</dbReference>
<gene>
    <name evidence="12" type="primary">uvrB</name>
    <name evidence="17" type="ORF">SAMN02745120_1888</name>
</gene>
<dbReference type="CDD" id="cd17916">
    <property type="entry name" value="DEXHc_UvrB"/>
    <property type="match status" value="1"/>
</dbReference>
<dbReference type="GO" id="GO:0009380">
    <property type="term" value="C:excinuclease repair complex"/>
    <property type="evidence" value="ECO:0007669"/>
    <property type="project" value="InterPro"/>
</dbReference>
<dbReference type="GO" id="GO:0009381">
    <property type="term" value="F:excinuclease ABC activity"/>
    <property type="evidence" value="ECO:0007669"/>
    <property type="project" value="UniProtKB-UniRule"/>
</dbReference>
<dbReference type="PROSITE" id="PS51194">
    <property type="entry name" value="HELICASE_CTER"/>
    <property type="match status" value="1"/>
</dbReference>
<feature type="binding site" evidence="12">
    <location>
        <begin position="37"/>
        <end position="44"/>
    </location>
    <ligand>
        <name>ATP</name>
        <dbReference type="ChEBI" id="CHEBI:30616"/>
    </ligand>
</feature>
<dbReference type="SMART" id="SM00487">
    <property type="entry name" value="DEXDc"/>
    <property type="match status" value="1"/>
</dbReference>
<dbReference type="GO" id="GO:0005524">
    <property type="term" value="F:ATP binding"/>
    <property type="evidence" value="ECO:0007669"/>
    <property type="project" value="UniProtKB-UniRule"/>
</dbReference>
<evidence type="ECO:0000256" key="7">
    <source>
        <dbReference type="ARBA" id="ARBA00022840"/>
    </source>
</evidence>
<dbReference type="InterPro" id="IPR006935">
    <property type="entry name" value="Helicase/UvrB_N"/>
</dbReference>
<dbReference type="Gene3D" id="4.10.860.10">
    <property type="entry name" value="UVR domain"/>
    <property type="match status" value="1"/>
</dbReference>
<evidence type="ECO:0000256" key="12">
    <source>
        <dbReference type="HAMAP-Rule" id="MF_00204"/>
    </source>
</evidence>
<dbReference type="GO" id="GO:0006289">
    <property type="term" value="P:nucleotide-excision repair"/>
    <property type="evidence" value="ECO:0007669"/>
    <property type="project" value="UniProtKB-UniRule"/>
</dbReference>
<evidence type="ECO:0000259" key="16">
    <source>
        <dbReference type="PROSITE" id="PS51194"/>
    </source>
</evidence>
<dbReference type="InterPro" id="IPR027417">
    <property type="entry name" value="P-loop_NTPase"/>
</dbReference>
<dbReference type="PANTHER" id="PTHR24029">
    <property type="entry name" value="UVRABC SYSTEM PROTEIN B"/>
    <property type="match status" value="1"/>
</dbReference>
<dbReference type="HAMAP" id="MF_00204">
    <property type="entry name" value="UvrB"/>
    <property type="match status" value="1"/>
</dbReference>
<feature type="domain" description="Helicase C-terminal" evidence="16">
    <location>
        <begin position="428"/>
        <end position="581"/>
    </location>
</feature>
<keyword evidence="3 12" id="KW-0963">Cytoplasm</keyword>
<dbReference type="OrthoDB" id="9806651at2"/>
<keyword evidence="12 13" id="KW-0742">SOS response</keyword>
<feature type="short sequence motif" description="Beta-hairpin" evidence="12">
    <location>
        <begin position="90"/>
        <end position="113"/>
    </location>
</feature>
<dbReference type="InterPro" id="IPR004807">
    <property type="entry name" value="UvrB"/>
</dbReference>
<keyword evidence="8 12" id="KW-0267">Excision nuclease</keyword>
<dbReference type="RefSeq" id="WP_079589703.1">
    <property type="nucleotide sequence ID" value="NZ_FUYN01000003.1"/>
</dbReference>
<dbReference type="GO" id="GO:0003677">
    <property type="term" value="F:DNA binding"/>
    <property type="evidence" value="ECO:0007669"/>
    <property type="project" value="UniProtKB-UniRule"/>
</dbReference>
<name>A0A1T5BUF3_9FIRM</name>
<dbReference type="InterPro" id="IPR041471">
    <property type="entry name" value="UvrB_inter"/>
</dbReference>
<dbReference type="Pfam" id="PF17757">
    <property type="entry name" value="UvrB_inter"/>
    <property type="match status" value="1"/>
</dbReference>
<dbReference type="NCBIfam" id="TIGR00631">
    <property type="entry name" value="uvrb"/>
    <property type="match status" value="1"/>
</dbReference>
<dbReference type="GO" id="GO:0005737">
    <property type="term" value="C:cytoplasm"/>
    <property type="evidence" value="ECO:0007669"/>
    <property type="project" value="UniProtKB-SubCell"/>
</dbReference>
<evidence type="ECO:0000313" key="17">
    <source>
        <dbReference type="EMBL" id="SKB50992.1"/>
    </source>
</evidence>
<keyword evidence="6 12" id="KW-0228">DNA excision</keyword>
<keyword evidence="9 12" id="KW-0234">DNA repair</keyword>
<evidence type="ECO:0000256" key="2">
    <source>
        <dbReference type="ARBA" id="ARBA00008533"/>
    </source>
</evidence>
<dbReference type="Pfam" id="PF02151">
    <property type="entry name" value="UVR"/>
    <property type="match status" value="1"/>
</dbReference>
<keyword evidence="18" id="KW-1185">Reference proteome</keyword>
<evidence type="ECO:0000256" key="10">
    <source>
        <dbReference type="ARBA" id="ARBA00026033"/>
    </source>
</evidence>
<feature type="domain" description="UVR" evidence="14">
    <location>
        <begin position="618"/>
        <end position="653"/>
    </location>
</feature>
<dbReference type="AlphaFoldDB" id="A0A1T5BUF3"/>
<dbReference type="CDD" id="cd18790">
    <property type="entry name" value="SF2_C_UvrB"/>
    <property type="match status" value="1"/>
</dbReference>
<evidence type="ECO:0000256" key="8">
    <source>
        <dbReference type="ARBA" id="ARBA00022881"/>
    </source>
</evidence>
<evidence type="ECO:0000256" key="13">
    <source>
        <dbReference type="RuleBase" id="RU003587"/>
    </source>
</evidence>
<evidence type="ECO:0000256" key="4">
    <source>
        <dbReference type="ARBA" id="ARBA00022741"/>
    </source>
</evidence>
<proteinExistence type="inferred from homology"/>
<evidence type="ECO:0000256" key="9">
    <source>
        <dbReference type="ARBA" id="ARBA00023204"/>
    </source>
</evidence>
<dbReference type="InterPro" id="IPR001943">
    <property type="entry name" value="UVR_dom"/>
</dbReference>
<sequence>MEFKIVSDYKPMGDQPQAIDTMVRSIESGAKHQTLLGVTGSGKTFTMANIIERTQKPTLVIAHNKTLAAQLYGEFKEFFPENAVEYFVSYYDYYQPEAYVAHSDTYIEKDSSINDEIDKLRHSATAAVLERRDVIIVASVSCIYGLGDPSDYEEMMVSLRPGQNKDRDDVIKELVEIQYERNDINFVRGTFRVRGDIIEILPINTDERGIRIEFFGDEIERISEIDYITGEIVGLRNHVAIFPASHYVTSKEKLAKAIEKIEAELEERIEYFKERDMFLEAQRIEQRTKYDLEMLKEIGTCKGIENYSRHLSGRDEGERPFTLMDFFPDDFLIIIDESHVMLPQLHAMYAGDRSRKGTLIDYGFRLPSAFDNRPLRFEEFEQVANQILYVSATPSKYEMEHSVAFGEQVIRPTGLVDPEIEIRPIKGQIDDLLFEINERVKKKERVLITTLTKKMSENLTQYLKEASVKVRYLHSDIETLERIEIIRDLRLGEFDVLVGINLLREGLDLPEVSLVAILDADKEGFLRSETSLIQTVGRAARNSNGKVIMYADNMTGSMQRAITETYRRREIQINYNKENNITPTTIFKEIRGVIAATSAAEGEGTYSVRETIDRERVKDEIIKLSTEMVEAAEALEFEKAASLRDRIRELESKL</sequence>
<accession>A0A1T5BUF3</accession>
<dbReference type="Pfam" id="PF12344">
    <property type="entry name" value="UvrB"/>
    <property type="match status" value="1"/>
</dbReference>
<dbReference type="InterPro" id="IPR014001">
    <property type="entry name" value="Helicase_ATP-bd"/>
</dbReference>
<evidence type="ECO:0000259" key="15">
    <source>
        <dbReference type="PROSITE" id="PS51192"/>
    </source>
</evidence>
<evidence type="ECO:0000256" key="6">
    <source>
        <dbReference type="ARBA" id="ARBA00022769"/>
    </source>
</evidence>
<keyword evidence="5 12" id="KW-0227">DNA damage</keyword>
<dbReference type="EMBL" id="FUYN01000003">
    <property type="protein sequence ID" value="SKB50992.1"/>
    <property type="molecule type" value="Genomic_DNA"/>
</dbReference>
<reference evidence="18" key="1">
    <citation type="submission" date="2017-02" db="EMBL/GenBank/DDBJ databases">
        <authorList>
            <person name="Varghese N."/>
            <person name="Submissions S."/>
        </authorList>
    </citation>
    <scope>NUCLEOTIDE SEQUENCE [LARGE SCALE GENOMIC DNA]</scope>
    <source>
        <strain evidence="18">ATCC 35199</strain>
    </source>
</reference>